<feature type="region of interest" description="Disordered" evidence="1">
    <location>
        <begin position="474"/>
        <end position="494"/>
    </location>
</feature>
<organism evidence="2 3">
    <name type="scientific">Vibrio sinensis</name>
    <dbReference type="NCBI Taxonomy" id="2302434"/>
    <lineage>
        <taxon>Bacteria</taxon>
        <taxon>Pseudomonadati</taxon>
        <taxon>Pseudomonadota</taxon>
        <taxon>Gammaproteobacteria</taxon>
        <taxon>Vibrionales</taxon>
        <taxon>Vibrionaceae</taxon>
        <taxon>Vibrio</taxon>
    </lineage>
</organism>
<dbReference type="AlphaFoldDB" id="A0A3A6QQV7"/>
<reference evidence="2 3" key="1">
    <citation type="submission" date="2018-08" db="EMBL/GenBank/DDBJ databases">
        <title>Vibrio isolated from the Eastern China Marginal Seas.</title>
        <authorList>
            <person name="Li Y."/>
        </authorList>
    </citation>
    <scope>NUCLEOTIDE SEQUENCE [LARGE SCALE GENOMIC DNA]</scope>
    <source>
        <strain evidence="2 3">BEI233</strain>
    </source>
</reference>
<name>A0A3A6QQV7_9VIBR</name>
<evidence type="ECO:0008006" key="4">
    <source>
        <dbReference type="Google" id="ProtNLM"/>
    </source>
</evidence>
<dbReference type="OrthoDB" id="5351104at2"/>
<dbReference type="EMBL" id="QVMU01000009">
    <property type="protein sequence ID" value="RJX70916.1"/>
    <property type="molecule type" value="Genomic_DNA"/>
</dbReference>
<protein>
    <recommendedName>
        <fullName evidence="4">Mobilization protein</fullName>
    </recommendedName>
</protein>
<evidence type="ECO:0000313" key="3">
    <source>
        <dbReference type="Proteomes" id="UP000273252"/>
    </source>
</evidence>
<sequence length="599" mass="69612">MAIIVIFKTTGKGQAKSTAATDYLYGAYCSLTNEQKEAYGEAYKLRDHARESNDTDTLFEQDYILRQIKGKRRDPLPEAINGNRKAVEYAIEQTPFVHKYVSGVIAHAFEDTEKLRDNPHIEEEWRELFEELCFAGIPKEERLIDWVRHTHQGNIENHFLIPRIHLRTGRSFNPAPPNHQKAFNLLRDYLNLKHDLESPTDSLRRRLTRDDCKYSKRYELKKKLNAWVEDMVTGGKFNCRDDIVRALENRENSELIELVNVKTSANFISLRFKNRETNIRLKGFVFSDAFDSPESLIKEDQIPDKKQRLAELWVGLQKMISKRAKANTGRYGLPKAESKGSIHCYLPPNEKWLKRPSFYSQPLQSEFQTMPDFNPNLRGIDMLMQLERQQAIAARIAQKALKHQLERHAKFVLQWLKEIIEDRNESYREAISIEFSDINKRSDMYQRKIVEFSEKAEQVLSSCYKANSAAVSRGAEDDLRRDSPQSPTNEERVPKLREELERTIGSFRTAISVNNAANTRLEEPIEQAGELTERLQHSYLKLTGAITKLGTNYELREKYKLRLLQNEKRSKVSVESKIQRVGRLIEGGKPSTSKTFKNR</sequence>
<dbReference type="RefSeq" id="WP_120031323.1">
    <property type="nucleotide sequence ID" value="NZ_QVMU01000009.1"/>
</dbReference>
<proteinExistence type="predicted"/>
<accession>A0A3A6QQV7</accession>
<gene>
    <name evidence="2" type="ORF">DZ860_11310</name>
</gene>
<evidence type="ECO:0000313" key="2">
    <source>
        <dbReference type="EMBL" id="RJX70916.1"/>
    </source>
</evidence>
<evidence type="ECO:0000256" key="1">
    <source>
        <dbReference type="SAM" id="MobiDB-lite"/>
    </source>
</evidence>
<comment type="caution">
    <text evidence="2">The sequence shown here is derived from an EMBL/GenBank/DDBJ whole genome shotgun (WGS) entry which is preliminary data.</text>
</comment>
<keyword evidence="3" id="KW-1185">Reference proteome</keyword>
<dbReference type="Proteomes" id="UP000273252">
    <property type="component" value="Unassembled WGS sequence"/>
</dbReference>